<evidence type="ECO:0000313" key="1">
    <source>
        <dbReference type="EMBL" id="KAF7684349.1"/>
    </source>
</evidence>
<proteinExistence type="predicted"/>
<dbReference type="EMBL" id="SBIQ01000017">
    <property type="protein sequence ID" value="KAF7684349.1"/>
    <property type="molecule type" value="Genomic_DNA"/>
</dbReference>
<organism evidence="1 2">
    <name type="scientific">Astathelohania contejeani</name>
    <dbReference type="NCBI Taxonomy" id="164912"/>
    <lineage>
        <taxon>Eukaryota</taxon>
        <taxon>Fungi</taxon>
        <taxon>Fungi incertae sedis</taxon>
        <taxon>Microsporidia</taxon>
        <taxon>Astathelohaniidae</taxon>
        <taxon>Astathelohania</taxon>
    </lineage>
</organism>
<sequence length="152" mass="18453">MNEIKLHIVYLYNKFESDESEAINSSYNHFLNNSKNIIDSYKNTLYVWNNILERISNAKNIVEYKNVLIAEEEVFYVKNYKEYHKNIWNHLCIIIESIKKLKTRWDEIVIKDSFLYFQSDNPELWNNILDTNHIVNFYKNVITPCIEFMKKK</sequence>
<name>A0ABQ7I1U6_9MICR</name>
<reference evidence="1 2" key="1">
    <citation type="submission" date="2019-01" db="EMBL/GenBank/DDBJ databases">
        <title>Genomes sequencing and comparative genomics of infectious freshwater microsporidia, Cucumispora dikerogammari and Thelohania contejeani.</title>
        <authorList>
            <person name="Cormier A."/>
            <person name="Giraud I."/>
            <person name="Wattier R."/>
            <person name="Teixeira M."/>
            <person name="Grandjean F."/>
            <person name="Rigaud T."/>
            <person name="Cordaux R."/>
        </authorList>
    </citation>
    <scope>NUCLEOTIDE SEQUENCE [LARGE SCALE GENOMIC DNA]</scope>
    <source>
        <strain evidence="1">T1</strain>
        <tissue evidence="1">Spores</tissue>
    </source>
</reference>
<accession>A0ABQ7I1U6</accession>
<comment type="caution">
    <text evidence="1">The sequence shown here is derived from an EMBL/GenBank/DDBJ whole genome shotgun (WGS) entry which is preliminary data.</text>
</comment>
<dbReference type="Proteomes" id="UP001516464">
    <property type="component" value="Unassembled WGS sequence"/>
</dbReference>
<keyword evidence="2" id="KW-1185">Reference proteome</keyword>
<protein>
    <submittedName>
        <fullName evidence="1">Uncharacterized protein</fullName>
    </submittedName>
</protein>
<gene>
    <name evidence="1" type="ORF">TCON_0446</name>
</gene>
<evidence type="ECO:0000313" key="2">
    <source>
        <dbReference type="Proteomes" id="UP001516464"/>
    </source>
</evidence>